<dbReference type="InterPro" id="IPR001579">
    <property type="entry name" value="Glyco_hydro_18_chit_AS"/>
</dbReference>
<dbReference type="GO" id="GO:0005975">
    <property type="term" value="P:carbohydrate metabolic process"/>
    <property type="evidence" value="ECO:0007669"/>
    <property type="project" value="InterPro"/>
</dbReference>
<dbReference type="GO" id="GO:0005576">
    <property type="term" value="C:extracellular region"/>
    <property type="evidence" value="ECO:0007669"/>
    <property type="project" value="TreeGrafter"/>
</dbReference>
<evidence type="ECO:0000256" key="3">
    <source>
        <dbReference type="RuleBase" id="RU000489"/>
    </source>
</evidence>
<evidence type="ECO:0000256" key="2">
    <source>
        <dbReference type="ARBA" id="ARBA00023295"/>
    </source>
</evidence>
<proteinExistence type="inferred from homology"/>
<dbReference type="GO" id="GO:0006032">
    <property type="term" value="P:chitin catabolic process"/>
    <property type="evidence" value="ECO:0007669"/>
    <property type="project" value="TreeGrafter"/>
</dbReference>
<evidence type="ECO:0000259" key="6">
    <source>
        <dbReference type="PROSITE" id="PS51910"/>
    </source>
</evidence>
<dbReference type="GO" id="GO:0008061">
    <property type="term" value="F:chitin binding"/>
    <property type="evidence" value="ECO:0007669"/>
    <property type="project" value="InterPro"/>
</dbReference>
<dbReference type="GO" id="GO:0004568">
    <property type="term" value="F:chitinase activity"/>
    <property type="evidence" value="ECO:0007669"/>
    <property type="project" value="TreeGrafter"/>
</dbReference>
<keyword evidence="2 3" id="KW-0326">Glycosidase</keyword>
<dbReference type="InterPro" id="IPR001223">
    <property type="entry name" value="Glyco_hydro18_cat"/>
</dbReference>
<dbReference type="AlphaFoldDB" id="A0AAV3ZVE5"/>
<feature type="signal peptide" evidence="5">
    <location>
        <begin position="1"/>
        <end position="25"/>
    </location>
</feature>
<protein>
    <submittedName>
        <fullName evidence="7">Chitinase-3-like protein 1</fullName>
    </submittedName>
</protein>
<dbReference type="Gene3D" id="3.20.20.80">
    <property type="entry name" value="Glycosidases"/>
    <property type="match status" value="1"/>
</dbReference>
<dbReference type="PANTHER" id="PTHR11177:SF317">
    <property type="entry name" value="CHITINASE 12-RELATED"/>
    <property type="match status" value="1"/>
</dbReference>
<dbReference type="InterPro" id="IPR050314">
    <property type="entry name" value="Glycosyl_Hydrlase_18"/>
</dbReference>
<keyword evidence="8" id="KW-1185">Reference proteome</keyword>
<feature type="domain" description="GH18" evidence="6">
    <location>
        <begin position="28"/>
        <end position="341"/>
    </location>
</feature>
<dbReference type="EMBL" id="BLXT01003024">
    <property type="protein sequence ID" value="GFN99829.1"/>
    <property type="molecule type" value="Genomic_DNA"/>
</dbReference>
<name>A0AAV3ZVE5_9GAST</name>
<evidence type="ECO:0000313" key="8">
    <source>
        <dbReference type="Proteomes" id="UP000735302"/>
    </source>
</evidence>
<evidence type="ECO:0000256" key="4">
    <source>
        <dbReference type="RuleBase" id="RU004453"/>
    </source>
</evidence>
<dbReference type="PROSITE" id="PS01095">
    <property type="entry name" value="GH18_1"/>
    <property type="match status" value="1"/>
</dbReference>
<feature type="chain" id="PRO_5043999758" evidence="5">
    <location>
        <begin position="26"/>
        <end position="341"/>
    </location>
</feature>
<comment type="caution">
    <text evidence="7">The sequence shown here is derived from an EMBL/GenBank/DDBJ whole genome shotgun (WGS) entry which is preliminary data.</text>
</comment>
<dbReference type="Proteomes" id="UP000735302">
    <property type="component" value="Unassembled WGS sequence"/>
</dbReference>
<dbReference type="PANTHER" id="PTHR11177">
    <property type="entry name" value="CHITINASE"/>
    <property type="match status" value="1"/>
</dbReference>
<dbReference type="Pfam" id="PF00704">
    <property type="entry name" value="Glyco_hydro_18"/>
    <property type="match status" value="1"/>
</dbReference>
<dbReference type="InterPro" id="IPR017853">
    <property type="entry name" value="GH"/>
</dbReference>
<organism evidence="7 8">
    <name type="scientific">Plakobranchus ocellatus</name>
    <dbReference type="NCBI Taxonomy" id="259542"/>
    <lineage>
        <taxon>Eukaryota</taxon>
        <taxon>Metazoa</taxon>
        <taxon>Spiralia</taxon>
        <taxon>Lophotrochozoa</taxon>
        <taxon>Mollusca</taxon>
        <taxon>Gastropoda</taxon>
        <taxon>Heterobranchia</taxon>
        <taxon>Euthyneura</taxon>
        <taxon>Panpulmonata</taxon>
        <taxon>Sacoglossa</taxon>
        <taxon>Placobranchoidea</taxon>
        <taxon>Plakobranchidae</taxon>
        <taxon>Plakobranchus</taxon>
    </lineage>
</organism>
<comment type="similarity">
    <text evidence="4">Belongs to the glycosyl hydrolase 18 family.</text>
</comment>
<evidence type="ECO:0000256" key="1">
    <source>
        <dbReference type="ARBA" id="ARBA00022801"/>
    </source>
</evidence>
<evidence type="ECO:0000313" key="7">
    <source>
        <dbReference type="EMBL" id="GFN99829.1"/>
    </source>
</evidence>
<dbReference type="InterPro" id="IPR011583">
    <property type="entry name" value="Chitinase_II/V-like_cat"/>
</dbReference>
<gene>
    <name evidence="7" type="ORF">PoB_002633500</name>
</gene>
<accession>A0AAV3ZVE5</accession>
<sequence length="341" mass="38303">MDVGVPFLSLALFYLLSIICQEGTAKEFLRLCYFPSWAGRRPSPSASYNIKDIDPHLCTHIAYAFGKIDPNSKVLVATSPSEEDSRPGFVGKFKQFTDLKKKNSRLKTLLSVGGQNDYGAGFKSVIENDVIAKTFAEDAVKFLRERSFDGLDIDWEYPTSATKQKFIILLKALREAFDNEKTNGQSKLVLTVAGPPGQQFIDPGYDIPNVARYADYVNLLTYDYTTIYATVTAFNSPLFSRRNIRFNPTLSTVNINSNCTKRSTEDFETARTTPIKSLYAEAGELSLKHRRIKLAFNYVLKLKSLPRNPCHDVVFEAPLSDFSVDSKSEPNLVADTFEQEC</sequence>
<reference evidence="7 8" key="1">
    <citation type="journal article" date="2021" name="Elife">
        <title>Chloroplast acquisition without the gene transfer in kleptoplastic sea slugs, Plakobranchus ocellatus.</title>
        <authorList>
            <person name="Maeda T."/>
            <person name="Takahashi S."/>
            <person name="Yoshida T."/>
            <person name="Shimamura S."/>
            <person name="Takaki Y."/>
            <person name="Nagai Y."/>
            <person name="Toyoda A."/>
            <person name="Suzuki Y."/>
            <person name="Arimoto A."/>
            <person name="Ishii H."/>
            <person name="Satoh N."/>
            <person name="Nishiyama T."/>
            <person name="Hasebe M."/>
            <person name="Maruyama T."/>
            <person name="Minagawa J."/>
            <person name="Obokata J."/>
            <person name="Shigenobu S."/>
        </authorList>
    </citation>
    <scope>NUCLEOTIDE SEQUENCE [LARGE SCALE GENOMIC DNA]</scope>
</reference>
<dbReference type="PROSITE" id="PS51910">
    <property type="entry name" value="GH18_2"/>
    <property type="match status" value="1"/>
</dbReference>
<dbReference type="SMART" id="SM00636">
    <property type="entry name" value="Glyco_18"/>
    <property type="match status" value="1"/>
</dbReference>
<evidence type="ECO:0000256" key="5">
    <source>
        <dbReference type="SAM" id="SignalP"/>
    </source>
</evidence>
<dbReference type="SUPFAM" id="SSF51445">
    <property type="entry name" value="(Trans)glycosidases"/>
    <property type="match status" value="1"/>
</dbReference>
<keyword evidence="5" id="KW-0732">Signal</keyword>
<keyword evidence="1 3" id="KW-0378">Hydrolase</keyword>